<reference evidence="2" key="1">
    <citation type="submission" date="2020-10" db="EMBL/GenBank/DDBJ databases">
        <title>Ca. Dormibacterota MAGs.</title>
        <authorList>
            <person name="Montgomery K."/>
        </authorList>
    </citation>
    <scope>NUCLEOTIDE SEQUENCE [LARGE SCALE GENOMIC DNA]</scope>
    <source>
        <strain evidence="2">SC8812_S17_10</strain>
    </source>
</reference>
<dbReference type="Pfam" id="PF04909">
    <property type="entry name" value="Amidohydro_2"/>
    <property type="match status" value="1"/>
</dbReference>
<dbReference type="AlphaFoldDB" id="A0A934KAU2"/>
<evidence type="ECO:0000313" key="3">
    <source>
        <dbReference type="Proteomes" id="UP000612893"/>
    </source>
</evidence>
<comment type="caution">
    <text evidence="2">The sequence shown here is derived from an EMBL/GenBank/DDBJ whole genome shotgun (WGS) entry which is preliminary data.</text>
</comment>
<proteinExistence type="predicted"/>
<sequence>MPATVAYRRALRLLADELGCSPAEEAVLEARGRLEPGAHANNLLQRGGAGQLLLDHGFSVPDAFTPEEHRRAVRLPQRDIVRLEAVAESLIGPSDEAAGWLEAVRGRLRAEVRAGAVAVKAITAYRASLRLTRPEMSSVAGAYAALRHRAREGEPVRVSGDTLCHALLWAAAGECAALGVPLQLHTGFGDPDEDLAEASPLGLRPLLREEGLRGLRVVLLHTYPYHREAAYLCSVYPDVYMDLSLAIPLAAADGARALAEALGLCPWTKLLYASDASRLPELYFVAGVLHRQALADALGALVGDGTLTPSLAEEAGRQVLAGNARRVYRLAGS</sequence>
<keyword evidence="3" id="KW-1185">Reference proteome</keyword>
<dbReference type="InterPro" id="IPR006680">
    <property type="entry name" value="Amidohydro-rel"/>
</dbReference>
<feature type="domain" description="Amidohydrolase-related" evidence="1">
    <location>
        <begin position="95"/>
        <end position="330"/>
    </location>
</feature>
<accession>A0A934KAU2</accession>
<dbReference type="Proteomes" id="UP000612893">
    <property type="component" value="Unassembled WGS sequence"/>
</dbReference>
<dbReference type="PANTHER" id="PTHR43383:SF2">
    <property type="entry name" value="AMIDOHYDROLASE 2 FAMILY PROTEIN"/>
    <property type="match status" value="1"/>
</dbReference>
<dbReference type="EMBL" id="JAEKNR010000126">
    <property type="protein sequence ID" value="MBJ7598800.1"/>
    <property type="molecule type" value="Genomic_DNA"/>
</dbReference>
<dbReference type="PANTHER" id="PTHR43383">
    <property type="entry name" value="NODULIN 6"/>
    <property type="match status" value="1"/>
</dbReference>
<dbReference type="RefSeq" id="WP_338202006.1">
    <property type="nucleotide sequence ID" value="NZ_JAEKNR010000126.1"/>
</dbReference>
<dbReference type="SUPFAM" id="SSF51556">
    <property type="entry name" value="Metallo-dependent hydrolases"/>
    <property type="match status" value="1"/>
</dbReference>
<dbReference type="Gene3D" id="3.20.20.140">
    <property type="entry name" value="Metal-dependent hydrolases"/>
    <property type="match status" value="1"/>
</dbReference>
<name>A0A934KAU2_9BACT</name>
<evidence type="ECO:0000259" key="1">
    <source>
        <dbReference type="Pfam" id="PF04909"/>
    </source>
</evidence>
<protein>
    <submittedName>
        <fullName evidence="2">Amidohydrolase family protein</fullName>
    </submittedName>
</protein>
<evidence type="ECO:0000313" key="2">
    <source>
        <dbReference type="EMBL" id="MBJ7598800.1"/>
    </source>
</evidence>
<gene>
    <name evidence="2" type="ORF">JF922_12040</name>
</gene>
<dbReference type="InterPro" id="IPR032466">
    <property type="entry name" value="Metal_Hydrolase"/>
</dbReference>
<organism evidence="2 3">
    <name type="scientific">Candidatus Nephthysia bennettiae</name>
    <dbReference type="NCBI Taxonomy" id="3127016"/>
    <lineage>
        <taxon>Bacteria</taxon>
        <taxon>Bacillati</taxon>
        <taxon>Candidatus Dormiibacterota</taxon>
        <taxon>Candidatus Dormibacteria</taxon>
        <taxon>Candidatus Dormibacterales</taxon>
        <taxon>Candidatus Dormibacteraceae</taxon>
        <taxon>Candidatus Nephthysia</taxon>
    </lineage>
</organism>